<dbReference type="Gene3D" id="3.40.50.2300">
    <property type="match status" value="1"/>
</dbReference>
<comment type="similarity">
    <text evidence="1">Belongs to the low molecular weight phosphotyrosine protein phosphatase family.</text>
</comment>
<dbReference type="CDD" id="cd16343">
    <property type="entry name" value="LMWPTP"/>
    <property type="match status" value="1"/>
</dbReference>
<dbReference type="RefSeq" id="WP_246431274.1">
    <property type="nucleotide sequence ID" value="NZ_JACIIU010000006.1"/>
</dbReference>
<dbReference type="PRINTS" id="PR00719">
    <property type="entry name" value="LMWPTPASE"/>
</dbReference>
<keyword evidence="4" id="KW-0904">Protein phosphatase</keyword>
<proteinExistence type="inferred from homology"/>
<keyword evidence="8" id="KW-1185">Reference proteome</keyword>
<dbReference type="EC" id="3.1.3.48" evidence="2"/>
<dbReference type="AlphaFoldDB" id="A0A841LSW2"/>
<evidence type="ECO:0000256" key="3">
    <source>
        <dbReference type="ARBA" id="ARBA00022801"/>
    </source>
</evidence>
<feature type="active site" evidence="5">
    <location>
        <position position="19"/>
    </location>
</feature>
<reference evidence="7 8" key="1">
    <citation type="submission" date="2020-08" db="EMBL/GenBank/DDBJ databases">
        <title>Genomic Encyclopedia of Type Strains, Phase IV (KMG-IV): sequencing the most valuable type-strain genomes for metagenomic binning, comparative biology and taxonomic classification.</title>
        <authorList>
            <person name="Goeker M."/>
        </authorList>
    </citation>
    <scope>NUCLEOTIDE SEQUENCE [LARGE SCALE GENOMIC DNA]</scope>
    <source>
        <strain evidence="7 8">DSM 22336</strain>
    </source>
</reference>
<evidence type="ECO:0000256" key="4">
    <source>
        <dbReference type="ARBA" id="ARBA00022912"/>
    </source>
</evidence>
<evidence type="ECO:0000313" key="8">
    <source>
        <dbReference type="Proteomes" id="UP000555393"/>
    </source>
</evidence>
<dbReference type="SMART" id="SM00226">
    <property type="entry name" value="LMWPc"/>
    <property type="match status" value="1"/>
</dbReference>
<evidence type="ECO:0000256" key="2">
    <source>
        <dbReference type="ARBA" id="ARBA00013064"/>
    </source>
</evidence>
<evidence type="ECO:0000259" key="6">
    <source>
        <dbReference type="SMART" id="SM00226"/>
    </source>
</evidence>
<name>A0A841LSW2_9HYPH</name>
<dbReference type="PANTHER" id="PTHR11717">
    <property type="entry name" value="LOW MOLECULAR WEIGHT PROTEIN TYROSINE PHOSPHATASE"/>
    <property type="match status" value="1"/>
</dbReference>
<accession>A0A841LSW2</accession>
<dbReference type="SUPFAM" id="SSF52788">
    <property type="entry name" value="Phosphotyrosine protein phosphatases I"/>
    <property type="match status" value="1"/>
</dbReference>
<feature type="active site" description="Nucleophile" evidence="5">
    <location>
        <position position="13"/>
    </location>
</feature>
<dbReference type="EMBL" id="JACIIU010000006">
    <property type="protein sequence ID" value="MBB6261193.1"/>
    <property type="molecule type" value="Genomic_DNA"/>
</dbReference>
<keyword evidence="3 7" id="KW-0378">Hydrolase</keyword>
<dbReference type="PANTHER" id="PTHR11717:SF7">
    <property type="entry name" value="LOW MOLECULAR WEIGHT PHOSPHOTYROSINE PROTEIN PHOSPHATASE"/>
    <property type="match status" value="1"/>
</dbReference>
<feature type="active site" description="Proton donor" evidence="5">
    <location>
        <position position="129"/>
    </location>
</feature>
<dbReference type="InterPro" id="IPR023485">
    <property type="entry name" value="Ptyr_pPase"/>
</dbReference>
<protein>
    <recommendedName>
        <fullName evidence="2">protein-tyrosine-phosphatase</fullName>
        <ecNumber evidence="2">3.1.3.48</ecNumber>
    </recommendedName>
</protein>
<dbReference type="Pfam" id="PF01451">
    <property type="entry name" value="LMWPc"/>
    <property type="match status" value="1"/>
</dbReference>
<evidence type="ECO:0000256" key="5">
    <source>
        <dbReference type="PIRSR" id="PIRSR617867-1"/>
    </source>
</evidence>
<evidence type="ECO:0000256" key="1">
    <source>
        <dbReference type="ARBA" id="ARBA00011063"/>
    </source>
</evidence>
<dbReference type="InterPro" id="IPR017867">
    <property type="entry name" value="Tyr_phospatase_low_mol_wt"/>
</dbReference>
<comment type="caution">
    <text evidence="7">The sequence shown here is derived from an EMBL/GenBank/DDBJ whole genome shotgun (WGS) entry which is preliminary data.</text>
</comment>
<sequence>MLKNTPRSILFICLGNICRSPLAEGVMRHVWENSGRSEDIHFDSAGTNGYHTGDAPDPRSVEVAKLHGIDISAQRCRQLTRDDFYTFDLILGMDQVNMATLAQRKPEDTTAHIALFTDIAGVGDMEIPDPYFGDMSGFEEVYRMVLSSSKALAARI</sequence>
<organism evidence="7 8">
    <name type="scientific">Paenochrobactrum gallinarii</name>
    <dbReference type="NCBI Taxonomy" id="643673"/>
    <lineage>
        <taxon>Bacteria</taxon>
        <taxon>Pseudomonadati</taxon>
        <taxon>Pseudomonadota</taxon>
        <taxon>Alphaproteobacteria</taxon>
        <taxon>Hyphomicrobiales</taxon>
        <taxon>Brucellaceae</taxon>
        <taxon>Paenochrobactrum</taxon>
    </lineage>
</organism>
<dbReference type="InterPro" id="IPR050438">
    <property type="entry name" value="LMW_PTPase"/>
</dbReference>
<gene>
    <name evidence="7" type="ORF">FHS77_001743</name>
</gene>
<feature type="domain" description="Phosphotyrosine protein phosphatase I" evidence="6">
    <location>
        <begin position="7"/>
        <end position="155"/>
    </location>
</feature>
<dbReference type="GO" id="GO:0004725">
    <property type="term" value="F:protein tyrosine phosphatase activity"/>
    <property type="evidence" value="ECO:0007669"/>
    <property type="project" value="UniProtKB-EC"/>
</dbReference>
<evidence type="ECO:0000313" key="7">
    <source>
        <dbReference type="EMBL" id="MBB6261193.1"/>
    </source>
</evidence>
<dbReference type="InterPro" id="IPR036196">
    <property type="entry name" value="Ptyr_pPase_sf"/>
</dbReference>
<dbReference type="Proteomes" id="UP000555393">
    <property type="component" value="Unassembled WGS sequence"/>
</dbReference>